<proteinExistence type="predicted"/>
<reference evidence="1 2" key="1">
    <citation type="submission" date="2022-01" db="EMBL/GenBank/DDBJ databases">
        <authorList>
            <person name="Xiong W."/>
            <person name="Schranz E."/>
        </authorList>
    </citation>
    <scope>NUCLEOTIDE SEQUENCE [LARGE SCALE GENOMIC DNA]</scope>
</reference>
<comment type="caution">
    <text evidence="1">The sequence shown here is derived from an EMBL/GenBank/DDBJ whole genome shotgun (WGS) entry which is preliminary data.</text>
</comment>
<dbReference type="Proteomes" id="UP001157418">
    <property type="component" value="Unassembled WGS sequence"/>
</dbReference>
<dbReference type="AlphaFoldDB" id="A0AAU9PPV5"/>
<name>A0AAU9PPV5_9ASTR</name>
<sequence length="151" mass="16586">MIMVVIVQGLEMGTQSSEVIVPDFRRKKLVVRRPNRKSTTKFQDEVNNQVPNEVAQAPAVNDVPLVNKVIEEEDDIMVLEEEAVDVPVKVAQDLKENASDVPLLNEGGAEPEFTEGLASDVLPDKIKIDVEGIANLLEAGYSMAETESIGW</sequence>
<accession>A0AAU9PPV5</accession>
<gene>
    <name evidence="1" type="ORF">LVIROSA_LOCUS37548</name>
</gene>
<evidence type="ECO:0000313" key="2">
    <source>
        <dbReference type="Proteomes" id="UP001157418"/>
    </source>
</evidence>
<dbReference type="EMBL" id="CAKMRJ010005745">
    <property type="protein sequence ID" value="CAH1452236.1"/>
    <property type="molecule type" value="Genomic_DNA"/>
</dbReference>
<evidence type="ECO:0000313" key="1">
    <source>
        <dbReference type="EMBL" id="CAH1452236.1"/>
    </source>
</evidence>
<protein>
    <submittedName>
        <fullName evidence="1">Uncharacterized protein</fullName>
    </submittedName>
</protein>
<keyword evidence="2" id="KW-1185">Reference proteome</keyword>
<organism evidence="1 2">
    <name type="scientific">Lactuca virosa</name>
    <dbReference type="NCBI Taxonomy" id="75947"/>
    <lineage>
        <taxon>Eukaryota</taxon>
        <taxon>Viridiplantae</taxon>
        <taxon>Streptophyta</taxon>
        <taxon>Embryophyta</taxon>
        <taxon>Tracheophyta</taxon>
        <taxon>Spermatophyta</taxon>
        <taxon>Magnoliopsida</taxon>
        <taxon>eudicotyledons</taxon>
        <taxon>Gunneridae</taxon>
        <taxon>Pentapetalae</taxon>
        <taxon>asterids</taxon>
        <taxon>campanulids</taxon>
        <taxon>Asterales</taxon>
        <taxon>Asteraceae</taxon>
        <taxon>Cichorioideae</taxon>
        <taxon>Cichorieae</taxon>
        <taxon>Lactucinae</taxon>
        <taxon>Lactuca</taxon>
    </lineage>
</organism>